<dbReference type="Proteomes" id="UP000026961">
    <property type="component" value="Chromosome 6"/>
</dbReference>
<dbReference type="HOGENOM" id="CLU_2076762_0_0_1"/>
<dbReference type="AlphaFoldDB" id="A0A0E0A5I9"/>
<evidence type="ECO:0000313" key="2">
    <source>
        <dbReference type="Proteomes" id="UP000026961"/>
    </source>
</evidence>
<reference evidence="1" key="1">
    <citation type="submission" date="2015-04" db="UniProtKB">
        <authorList>
            <consortium name="EnsemblPlants"/>
        </authorList>
    </citation>
    <scope>IDENTIFICATION</scope>
</reference>
<accession>A0A0E0A5I9</accession>
<name>A0A0E0A5I9_9ORYZ</name>
<keyword evidence="2" id="KW-1185">Reference proteome</keyword>
<organism evidence="1">
    <name type="scientific">Oryza glumipatula</name>
    <dbReference type="NCBI Taxonomy" id="40148"/>
    <lineage>
        <taxon>Eukaryota</taxon>
        <taxon>Viridiplantae</taxon>
        <taxon>Streptophyta</taxon>
        <taxon>Embryophyta</taxon>
        <taxon>Tracheophyta</taxon>
        <taxon>Spermatophyta</taxon>
        <taxon>Magnoliopsida</taxon>
        <taxon>Liliopsida</taxon>
        <taxon>Poales</taxon>
        <taxon>Poaceae</taxon>
        <taxon>BOP clade</taxon>
        <taxon>Oryzoideae</taxon>
        <taxon>Oryzeae</taxon>
        <taxon>Oryzinae</taxon>
        <taxon>Oryza</taxon>
    </lineage>
</organism>
<reference evidence="1" key="2">
    <citation type="submission" date="2018-05" db="EMBL/GenBank/DDBJ databases">
        <title>OgluRS3 (Oryza glumaepatula Reference Sequence Version 3).</title>
        <authorList>
            <person name="Zhang J."/>
            <person name="Kudrna D."/>
            <person name="Lee S."/>
            <person name="Talag J."/>
            <person name="Welchert J."/>
            <person name="Wing R.A."/>
        </authorList>
    </citation>
    <scope>NUCLEOTIDE SEQUENCE [LARGE SCALE GENOMIC DNA]</scope>
</reference>
<sequence>MGAVWGFHTAQLREESPLTLVATVLKLCTASTSGRGVGAPYNRAVVINKGQAPVLPEGELGALAVHRSITVGCPRHRLLRRSGEPDGEGPAMTTLNALMTVLEDEDESDKCESTVTEA</sequence>
<dbReference type="Gramene" id="OGLUM06G04490.1">
    <property type="protein sequence ID" value="OGLUM06G04490.1"/>
    <property type="gene ID" value="OGLUM06G04490"/>
</dbReference>
<evidence type="ECO:0000313" key="1">
    <source>
        <dbReference type="EnsemblPlants" id="OGLUM06G04490.1"/>
    </source>
</evidence>
<dbReference type="EnsemblPlants" id="OGLUM06G04490.1">
    <property type="protein sequence ID" value="OGLUM06G04490.1"/>
    <property type="gene ID" value="OGLUM06G04490"/>
</dbReference>
<proteinExistence type="predicted"/>
<protein>
    <submittedName>
        <fullName evidence="1">Uncharacterized protein</fullName>
    </submittedName>
</protein>